<dbReference type="PROSITE" id="PS51257">
    <property type="entry name" value="PROKAR_LIPOPROTEIN"/>
    <property type="match status" value="1"/>
</dbReference>
<comment type="caution">
    <text evidence="1">The sequence shown here is derived from an EMBL/GenBank/DDBJ whole genome shotgun (WGS) entry which is preliminary data.</text>
</comment>
<dbReference type="RefSeq" id="WP_234862300.1">
    <property type="nucleotide sequence ID" value="NZ_JAKEVZ010000012.1"/>
</dbReference>
<reference evidence="1 2" key="1">
    <citation type="submission" date="2022-01" db="EMBL/GenBank/DDBJ databases">
        <title>Mariniradius saccharolyticus sp. nov., isolated from sediment of a river.</title>
        <authorList>
            <person name="Liu H."/>
        </authorList>
    </citation>
    <scope>NUCLEOTIDE SEQUENCE [LARGE SCALE GENOMIC DNA]</scope>
    <source>
        <strain evidence="1 2">RY-2</strain>
    </source>
</reference>
<accession>A0ABS9BYN0</accession>
<dbReference type="Proteomes" id="UP001201449">
    <property type="component" value="Unassembled WGS sequence"/>
</dbReference>
<dbReference type="EMBL" id="JAKEVZ010000012">
    <property type="protein sequence ID" value="MCF1752404.1"/>
    <property type="molecule type" value="Genomic_DNA"/>
</dbReference>
<name>A0ABS9BYN0_9BACT</name>
<organism evidence="1 2">
    <name type="scientific">Mariniradius sediminis</name>
    <dbReference type="NCBI Taxonomy" id="2909237"/>
    <lineage>
        <taxon>Bacteria</taxon>
        <taxon>Pseudomonadati</taxon>
        <taxon>Bacteroidota</taxon>
        <taxon>Cytophagia</taxon>
        <taxon>Cytophagales</taxon>
        <taxon>Cyclobacteriaceae</taxon>
        <taxon>Mariniradius</taxon>
    </lineage>
</organism>
<evidence type="ECO:0000313" key="2">
    <source>
        <dbReference type="Proteomes" id="UP001201449"/>
    </source>
</evidence>
<evidence type="ECO:0008006" key="3">
    <source>
        <dbReference type="Google" id="ProtNLM"/>
    </source>
</evidence>
<proteinExistence type="predicted"/>
<evidence type="ECO:0000313" key="1">
    <source>
        <dbReference type="EMBL" id="MCF1752404.1"/>
    </source>
</evidence>
<protein>
    <recommendedName>
        <fullName evidence="3">S-adenosyl-L-homocysteine hydrolase</fullName>
    </recommendedName>
</protein>
<sequence>MTRQSLLSFAMLLLTACLGDAEKNISTDQQVEGMEIFRITQSLEESLFFALQSFDYFKTVNPDILPGCPDITVNDANRTVSLVFSAKSTCTNNANTPRTGRILLQYITRSVLESSVVLTYDNYSFKGNAIEGLREFRRLTSIANPNRRTEIFENLIIRNEKNSSSRLNGSFVHQVTLQNSTLTQFSSGGTIEGRNIAGRAIKMTQGTLRNYDVSCILSGTLMPKQGSESWVITHGTGQPFTHSLSYTGENPCKSTATLTLQDGRVIVVQSP</sequence>
<gene>
    <name evidence="1" type="ORF">L0U89_15190</name>
</gene>
<keyword evidence="2" id="KW-1185">Reference proteome</keyword>